<keyword evidence="2" id="KW-1185">Reference proteome</keyword>
<comment type="caution">
    <text evidence="1">The sequence shown here is derived from an EMBL/GenBank/DDBJ whole genome shotgun (WGS) entry which is preliminary data.</text>
</comment>
<protein>
    <submittedName>
        <fullName evidence="1">Uncharacterized protein</fullName>
    </submittedName>
</protein>
<sequence length="92" mass="10540">MIELNPNRPETINALRQPSARTFLWGGNGHWRCLVKNQNGGVDLLNDSTVTRNYFSSIEKMINHFNKQDIYAKRQIQLVTESLLRPDTTVPG</sequence>
<proteinExistence type="predicted"/>
<evidence type="ECO:0000313" key="2">
    <source>
        <dbReference type="Proteomes" id="UP000028073"/>
    </source>
</evidence>
<reference evidence="1 2" key="1">
    <citation type="submission" date="2014-06" db="EMBL/GenBank/DDBJ databases">
        <title>Whole Genome Sequences of Three Symbiotic Endozoicomonas Bacteria.</title>
        <authorList>
            <person name="Neave M.J."/>
            <person name="Apprill A."/>
            <person name="Voolstra C.R."/>
        </authorList>
    </citation>
    <scope>NUCLEOTIDE SEQUENCE [LARGE SCALE GENOMIC DNA]</scope>
    <source>
        <strain evidence="1 2">DSM 25634</strain>
    </source>
</reference>
<evidence type="ECO:0000313" key="1">
    <source>
        <dbReference type="EMBL" id="KEQ18804.1"/>
    </source>
</evidence>
<dbReference type="Proteomes" id="UP000028073">
    <property type="component" value="Unassembled WGS sequence"/>
</dbReference>
<name>A0A081NK31_9GAMM</name>
<accession>A0A081NK31</accession>
<dbReference type="STRING" id="1137799.GZ78_01595"/>
<gene>
    <name evidence="1" type="ORF">GZ78_01595</name>
</gene>
<dbReference type="AlphaFoldDB" id="A0A081NK31"/>
<dbReference type="EMBL" id="JOKH01000001">
    <property type="protein sequence ID" value="KEQ18804.1"/>
    <property type="molecule type" value="Genomic_DNA"/>
</dbReference>
<organism evidence="1 2">
    <name type="scientific">Endozoicomonas numazuensis</name>
    <dbReference type="NCBI Taxonomy" id="1137799"/>
    <lineage>
        <taxon>Bacteria</taxon>
        <taxon>Pseudomonadati</taxon>
        <taxon>Pseudomonadota</taxon>
        <taxon>Gammaproteobacteria</taxon>
        <taxon>Oceanospirillales</taxon>
        <taxon>Endozoicomonadaceae</taxon>
        <taxon>Endozoicomonas</taxon>
    </lineage>
</organism>